<feature type="domain" description="DUF3502" evidence="3">
    <location>
        <begin position="448"/>
        <end position="515"/>
    </location>
</feature>
<dbReference type="Pfam" id="PF12010">
    <property type="entry name" value="DUF3502"/>
    <property type="match status" value="1"/>
</dbReference>
<dbReference type="PANTHER" id="PTHR43649">
    <property type="entry name" value="ARABINOSE-BINDING PROTEIN-RELATED"/>
    <property type="match status" value="1"/>
</dbReference>
<keyword evidence="2" id="KW-0732">Signal</keyword>
<dbReference type="InterPro" id="IPR006059">
    <property type="entry name" value="SBP"/>
</dbReference>
<evidence type="ECO:0000256" key="1">
    <source>
        <dbReference type="SAM" id="MobiDB-lite"/>
    </source>
</evidence>
<dbReference type="InterPro" id="IPR022627">
    <property type="entry name" value="DUF3502"/>
</dbReference>
<dbReference type="RefSeq" id="WP_246016567.1">
    <property type="nucleotide sequence ID" value="NZ_QRDZ01000012.1"/>
</dbReference>
<dbReference type="SUPFAM" id="SSF53850">
    <property type="entry name" value="Periplasmic binding protein-like II"/>
    <property type="match status" value="1"/>
</dbReference>
<dbReference type="Proteomes" id="UP000256977">
    <property type="component" value="Unassembled WGS sequence"/>
</dbReference>
<feature type="chain" id="PRO_5039268741" evidence="2">
    <location>
        <begin position="27"/>
        <end position="517"/>
    </location>
</feature>
<keyword evidence="5" id="KW-1185">Reference proteome</keyword>
<evidence type="ECO:0000256" key="2">
    <source>
        <dbReference type="SAM" id="SignalP"/>
    </source>
</evidence>
<gene>
    <name evidence="4" type="ORF">DFP98_112110</name>
</gene>
<name>A0A3D9JQT8_9BACL</name>
<evidence type="ECO:0000313" key="5">
    <source>
        <dbReference type="Proteomes" id="UP000256977"/>
    </source>
</evidence>
<dbReference type="Gene3D" id="3.40.190.10">
    <property type="entry name" value="Periplasmic binding protein-like II"/>
    <property type="match status" value="1"/>
</dbReference>
<protein>
    <submittedName>
        <fullName evidence="4">Putative aldouronate transport system substrate-binding protein</fullName>
    </submittedName>
</protein>
<dbReference type="InterPro" id="IPR050490">
    <property type="entry name" value="Bact_solute-bd_prot1"/>
</dbReference>
<evidence type="ECO:0000259" key="3">
    <source>
        <dbReference type="Pfam" id="PF12010"/>
    </source>
</evidence>
<accession>A0A3D9JQT8</accession>
<dbReference type="PANTHER" id="PTHR43649:SF17">
    <property type="entry name" value="ABC TRANSPORTER SOLUTE BINDING PROTEIN-SUGAR TRANSPORT"/>
    <property type="match status" value="1"/>
</dbReference>
<dbReference type="PROSITE" id="PS51257">
    <property type="entry name" value="PROKAR_LIPOPROTEIN"/>
    <property type="match status" value="1"/>
</dbReference>
<sequence length="517" mass="56769">MSVMKKKMFPLAVSALSLSLILSGCGDNNSTASPSASAGSGAGEASATATSSETKGGTSELKPYKITMVYPGDAPKDLQQVQDAMSAYLTEKINATIELKPIDWGSWMEKTNLMFASKESFDVVVSAATLGYYSNVAKGAYLPLDELIDKQGQDIRSVLGDDIFSGMRVKGQIYGTPTNKEFAASNGFLFNKALVDKYNIDLNQINSLEDLEPILRTIKEKEPGITPLFEGNSRFLGSLVLNGQYDSLGDGYGVLNRSSGELKVIDKTEAPEYMEIAKTAHKWYKEGLVNKDAATVKDWGLMQAGKAFAVMQELKPGKDAEMSMAWGFPVVQKQMDVPYTSTATVAGIMLAISKTSEDPERAMMLLNLLYSDKTLINMLDFGIENKHFVKKSDTVIDYPEGVDAQTVGYRNEPWMFGNQMNTYLFPSEDPNKWSAFQAFNDQAEKSIALGFAWDSEPVKNEIAALTNVSKQFEDAIISGSVDPEVYIPKYREAMKAAGLEKVIAEKQKQLDEWAKTK</sequence>
<feature type="region of interest" description="Disordered" evidence="1">
    <location>
        <begin position="32"/>
        <end position="58"/>
    </location>
</feature>
<dbReference type="EMBL" id="QRDZ01000012">
    <property type="protein sequence ID" value="RED76392.1"/>
    <property type="molecule type" value="Genomic_DNA"/>
</dbReference>
<comment type="caution">
    <text evidence="4">The sequence shown here is derived from an EMBL/GenBank/DDBJ whole genome shotgun (WGS) entry which is preliminary data.</text>
</comment>
<dbReference type="Pfam" id="PF01547">
    <property type="entry name" value="SBP_bac_1"/>
    <property type="match status" value="1"/>
</dbReference>
<dbReference type="AlphaFoldDB" id="A0A3D9JQT8"/>
<feature type="signal peptide" evidence="2">
    <location>
        <begin position="1"/>
        <end position="26"/>
    </location>
</feature>
<reference evidence="4 5" key="1">
    <citation type="submission" date="2018-07" db="EMBL/GenBank/DDBJ databases">
        <title>Genomic Encyclopedia of Type Strains, Phase III (KMG-III): the genomes of soil and plant-associated and newly described type strains.</title>
        <authorList>
            <person name="Whitman W."/>
        </authorList>
    </citation>
    <scope>NUCLEOTIDE SEQUENCE [LARGE SCALE GENOMIC DNA]</scope>
    <source>
        <strain evidence="4 5">CECT 7287</strain>
    </source>
</reference>
<proteinExistence type="predicted"/>
<organism evidence="4 5">
    <name type="scientific">Cohnella phaseoli</name>
    <dbReference type="NCBI Taxonomy" id="456490"/>
    <lineage>
        <taxon>Bacteria</taxon>
        <taxon>Bacillati</taxon>
        <taxon>Bacillota</taxon>
        <taxon>Bacilli</taxon>
        <taxon>Bacillales</taxon>
        <taxon>Paenibacillaceae</taxon>
        <taxon>Cohnella</taxon>
    </lineage>
</organism>
<evidence type="ECO:0000313" key="4">
    <source>
        <dbReference type="EMBL" id="RED76392.1"/>
    </source>
</evidence>